<reference evidence="2 3" key="1">
    <citation type="journal article" date="2020" name="ISME J.">
        <title>Uncovering the hidden diversity of litter-decomposition mechanisms in mushroom-forming fungi.</title>
        <authorList>
            <person name="Floudas D."/>
            <person name="Bentzer J."/>
            <person name="Ahren D."/>
            <person name="Johansson T."/>
            <person name="Persson P."/>
            <person name="Tunlid A."/>
        </authorList>
    </citation>
    <scope>NUCLEOTIDE SEQUENCE [LARGE SCALE GENOMIC DNA]</scope>
    <source>
        <strain evidence="2 3">CBS 146.42</strain>
    </source>
</reference>
<comment type="caution">
    <text evidence="2">The sequence shown here is derived from an EMBL/GenBank/DDBJ whole genome shotgun (WGS) entry which is preliminary data.</text>
</comment>
<organism evidence="2 3">
    <name type="scientific">Leucocoprinus leucothites</name>
    <dbReference type="NCBI Taxonomy" id="201217"/>
    <lineage>
        <taxon>Eukaryota</taxon>
        <taxon>Fungi</taxon>
        <taxon>Dikarya</taxon>
        <taxon>Basidiomycota</taxon>
        <taxon>Agaricomycotina</taxon>
        <taxon>Agaricomycetes</taxon>
        <taxon>Agaricomycetidae</taxon>
        <taxon>Agaricales</taxon>
        <taxon>Agaricineae</taxon>
        <taxon>Agaricaceae</taxon>
        <taxon>Leucocoprinus</taxon>
    </lineage>
</organism>
<keyword evidence="1" id="KW-0472">Membrane</keyword>
<evidence type="ECO:0000256" key="1">
    <source>
        <dbReference type="SAM" id="Phobius"/>
    </source>
</evidence>
<name>A0A8H5CSD7_9AGAR</name>
<accession>A0A8H5CSD7</accession>
<dbReference type="OrthoDB" id="391988at2759"/>
<dbReference type="AlphaFoldDB" id="A0A8H5CSD7"/>
<protein>
    <submittedName>
        <fullName evidence="2">Uncharacterized protein</fullName>
    </submittedName>
</protein>
<evidence type="ECO:0000313" key="3">
    <source>
        <dbReference type="Proteomes" id="UP000559027"/>
    </source>
</evidence>
<feature type="transmembrane region" description="Helical" evidence="1">
    <location>
        <begin position="171"/>
        <end position="196"/>
    </location>
</feature>
<evidence type="ECO:0000313" key="2">
    <source>
        <dbReference type="EMBL" id="KAF5347117.1"/>
    </source>
</evidence>
<gene>
    <name evidence="2" type="ORF">D9756_010948</name>
</gene>
<sequence length="274" mass="31329">MDPATLDERGKDEARKAFEICVQSLQHTMKRLNIPMPHYVKVSVRPGYSKEDVSALVEVTRDIVKERLKGDAWIMWAIARRASLPVKIEACITKGMSYYRRVLTGTMPGFGQILLRRCLVEAHKDIIKCWNFKGEVLNTDEFMQLMLHFVQDVHTKPDVSTSPNINKISQFVSLVTAASAPIALPVTILGLTYIFLRWLSTQLWKTCTPEVQRLLIAYTVDLVNVLRKLFDFTLKPALALTTTWEELREAFEAYRMLILASTHPQYHLFKSTAG</sequence>
<keyword evidence="3" id="KW-1185">Reference proteome</keyword>
<keyword evidence="1" id="KW-0812">Transmembrane</keyword>
<proteinExistence type="predicted"/>
<dbReference type="EMBL" id="JAACJO010000027">
    <property type="protein sequence ID" value="KAF5347117.1"/>
    <property type="molecule type" value="Genomic_DNA"/>
</dbReference>
<keyword evidence="1" id="KW-1133">Transmembrane helix</keyword>
<dbReference type="Proteomes" id="UP000559027">
    <property type="component" value="Unassembled WGS sequence"/>
</dbReference>